<evidence type="ECO:0000256" key="2">
    <source>
        <dbReference type="ARBA" id="ARBA00023125"/>
    </source>
</evidence>
<dbReference type="EMBL" id="JAPYKO010000001">
    <property type="protein sequence ID" value="MEI9400683.1"/>
    <property type="molecule type" value="Genomic_DNA"/>
</dbReference>
<dbReference type="RefSeq" id="WP_337090989.1">
    <property type="nucleotide sequence ID" value="NZ_JAPYKO010000001.1"/>
</dbReference>
<dbReference type="SUPFAM" id="SSF46689">
    <property type="entry name" value="Homeodomain-like"/>
    <property type="match status" value="2"/>
</dbReference>
<keyword evidence="3" id="KW-0804">Transcription</keyword>
<reference evidence="5 6" key="1">
    <citation type="submission" date="2022-12" db="EMBL/GenBank/DDBJ databases">
        <authorList>
            <person name="Muema E."/>
        </authorList>
    </citation>
    <scope>NUCLEOTIDE SEQUENCE [LARGE SCALE GENOMIC DNA]</scope>
    <source>
        <strain evidence="6">1330</strain>
    </source>
</reference>
<organism evidence="5 6">
    <name type="scientific">Mesorhizobium argentiipisi</name>
    <dbReference type="NCBI Taxonomy" id="3015175"/>
    <lineage>
        <taxon>Bacteria</taxon>
        <taxon>Pseudomonadati</taxon>
        <taxon>Pseudomonadota</taxon>
        <taxon>Alphaproteobacteria</taxon>
        <taxon>Hyphomicrobiales</taxon>
        <taxon>Phyllobacteriaceae</taxon>
        <taxon>Mesorhizobium</taxon>
    </lineage>
</organism>
<dbReference type="PANTHER" id="PTHR46796">
    <property type="entry name" value="HTH-TYPE TRANSCRIPTIONAL ACTIVATOR RHAS-RELATED"/>
    <property type="match status" value="1"/>
</dbReference>
<comment type="caution">
    <text evidence="5">The sequence shown here is derived from an EMBL/GenBank/DDBJ whole genome shotgun (WGS) entry which is preliminary data.</text>
</comment>
<dbReference type="SMART" id="SM00342">
    <property type="entry name" value="HTH_ARAC"/>
    <property type="match status" value="1"/>
</dbReference>
<dbReference type="InterPro" id="IPR009057">
    <property type="entry name" value="Homeodomain-like_sf"/>
</dbReference>
<dbReference type="Proteomes" id="UP001366503">
    <property type="component" value="Unassembled WGS sequence"/>
</dbReference>
<gene>
    <name evidence="5" type="ORF">O7A05_00470</name>
</gene>
<evidence type="ECO:0000259" key="4">
    <source>
        <dbReference type="PROSITE" id="PS01124"/>
    </source>
</evidence>
<dbReference type="InterPro" id="IPR018060">
    <property type="entry name" value="HTH_AraC"/>
</dbReference>
<evidence type="ECO:0000313" key="6">
    <source>
        <dbReference type="Proteomes" id="UP001366503"/>
    </source>
</evidence>
<evidence type="ECO:0000256" key="3">
    <source>
        <dbReference type="ARBA" id="ARBA00023163"/>
    </source>
</evidence>
<evidence type="ECO:0000313" key="5">
    <source>
        <dbReference type="EMBL" id="MEI9400683.1"/>
    </source>
</evidence>
<dbReference type="PANTHER" id="PTHR46796:SF6">
    <property type="entry name" value="ARAC SUBFAMILY"/>
    <property type="match status" value="1"/>
</dbReference>
<dbReference type="InterPro" id="IPR050204">
    <property type="entry name" value="AraC_XylS_family_regulators"/>
</dbReference>
<accession>A0ABU8K6L5</accession>
<keyword evidence="2" id="KW-0238">DNA-binding</keyword>
<feature type="domain" description="HTH araC/xylS-type" evidence="4">
    <location>
        <begin position="34"/>
        <end position="132"/>
    </location>
</feature>
<dbReference type="Gene3D" id="1.10.10.60">
    <property type="entry name" value="Homeodomain-like"/>
    <property type="match status" value="2"/>
</dbReference>
<dbReference type="PROSITE" id="PS01124">
    <property type="entry name" value="HTH_ARAC_FAMILY_2"/>
    <property type="match status" value="1"/>
</dbReference>
<keyword evidence="1" id="KW-0805">Transcription regulation</keyword>
<name>A0ABU8K6L5_9HYPH</name>
<dbReference type="Pfam" id="PF12833">
    <property type="entry name" value="HTH_18"/>
    <property type="match status" value="1"/>
</dbReference>
<proteinExistence type="predicted"/>
<keyword evidence="6" id="KW-1185">Reference proteome</keyword>
<protein>
    <submittedName>
        <fullName evidence="5">AraC family transcriptional regulator</fullName>
    </submittedName>
</protein>
<sequence length="140" mass="15792">MRRDDDLQETRFGFQAAWQPQQNVQGGLSARCVRNLRSFLTENFSRKLSVAEMAAVCGLSTSHFARAFSRTFGKSPHQYVLDLRLDHAERLLSDGRMSIADVAHQCGFASQSHLTTMMKKHRDMTPMQAQAGALTFRSRA</sequence>
<evidence type="ECO:0000256" key="1">
    <source>
        <dbReference type="ARBA" id="ARBA00023015"/>
    </source>
</evidence>